<evidence type="ECO:0000313" key="3">
    <source>
        <dbReference type="EMBL" id="MQA39058.1"/>
    </source>
</evidence>
<dbReference type="NCBIfam" id="TIGR01644">
    <property type="entry name" value="phage_P2_V"/>
    <property type="match status" value="1"/>
</dbReference>
<dbReference type="SUPFAM" id="SSF69255">
    <property type="entry name" value="gp5 N-terminal domain-like"/>
    <property type="match status" value="1"/>
</dbReference>
<comment type="caution">
    <text evidence="3">The sequence shown here is derived from an EMBL/GenBank/DDBJ whole genome shotgun (WGS) entry which is preliminary data.</text>
</comment>
<evidence type="ECO:0000313" key="4">
    <source>
        <dbReference type="Proteomes" id="UP000440498"/>
    </source>
</evidence>
<dbReference type="Proteomes" id="UP000440498">
    <property type="component" value="Unassembled WGS sequence"/>
</dbReference>
<dbReference type="Gene3D" id="2.40.50.230">
    <property type="entry name" value="Gp5 N-terminal domain"/>
    <property type="match status" value="1"/>
</dbReference>
<name>A0A6A7N2J4_9BURK</name>
<sequence>MNTLINSIRLVSQTAGQGLARTRIGTVTSYDPNTYSAKVLLQPEGVEIGWLPITSAWSGNGWGLFSPPTSGDTVQLEFQEASMDAGLIVGRFYSDQARPLPAPSGELWAVHKSGAQFKLLNSGAALFSDGHGASITLNGDGSITSAASSWNHSGTFKLSGDATISGKLAVSADASITGKLAVSGDGSVDGKLTVGGDVRGAGVSLRTHTHPGVQSGPGMTGAPV</sequence>
<dbReference type="InterPro" id="IPR037026">
    <property type="entry name" value="Vgr_OB-fold_dom_sf"/>
</dbReference>
<evidence type="ECO:0000256" key="1">
    <source>
        <dbReference type="SAM" id="MobiDB-lite"/>
    </source>
</evidence>
<dbReference type="InterPro" id="IPR044033">
    <property type="entry name" value="GpV-like_apex"/>
</dbReference>
<dbReference type="RefSeq" id="WP_152838352.1">
    <property type="nucleotide sequence ID" value="NZ_WHUG01000004.1"/>
</dbReference>
<organism evidence="3 4">
    <name type="scientific">Rugamonas aquatica</name>
    <dbReference type="NCBI Taxonomy" id="2743357"/>
    <lineage>
        <taxon>Bacteria</taxon>
        <taxon>Pseudomonadati</taxon>
        <taxon>Pseudomonadota</taxon>
        <taxon>Betaproteobacteria</taxon>
        <taxon>Burkholderiales</taxon>
        <taxon>Oxalobacteraceae</taxon>
        <taxon>Telluria group</taxon>
        <taxon>Rugamonas</taxon>
    </lineage>
</organism>
<dbReference type="EMBL" id="WHUG01000004">
    <property type="protein sequence ID" value="MQA39058.1"/>
    <property type="molecule type" value="Genomic_DNA"/>
</dbReference>
<gene>
    <name evidence="3" type="ORF">GEV02_12915</name>
</gene>
<protein>
    <submittedName>
        <fullName evidence="3">Phage baseplate assembly protein V</fullName>
    </submittedName>
</protein>
<accession>A0A6A7N2J4</accession>
<feature type="region of interest" description="Disordered" evidence="1">
    <location>
        <begin position="205"/>
        <end position="224"/>
    </location>
</feature>
<dbReference type="InterPro" id="IPR006531">
    <property type="entry name" value="Gp5/Vgr_OB"/>
</dbReference>
<keyword evidence="4" id="KW-1185">Reference proteome</keyword>
<dbReference type="Pfam" id="PF04717">
    <property type="entry name" value="Phage_base_V"/>
    <property type="match status" value="1"/>
</dbReference>
<dbReference type="Pfam" id="PF18946">
    <property type="entry name" value="Apex"/>
    <property type="match status" value="1"/>
</dbReference>
<reference evidence="3 4" key="1">
    <citation type="submission" date="2019-10" db="EMBL/GenBank/DDBJ databases">
        <title>Two novel species isolated from a subtropical stream in China.</title>
        <authorList>
            <person name="Lu H."/>
        </authorList>
    </citation>
    <scope>NUCLEOTIDE SEQUENCE [LARGE SCALE GENOMIC DNA]</scope>
    <source>
        <strain evidence="3 4">FT29W</strain>
    </source>
</reference>
<evidence type="ECO:0000259" key="2">
    <source>
        <dbReference type="Pfam" id="PF04717"/>
    </source>
</evidence>
<feature type="domain" description="Gp5/Type VI secretion system Vgr protein OB-fold" evidence="2">
    <location>
        <begin position="24"/>
        <end position="93"/>
    </location>
</feature>
<proteinExistence type="predicted"/>
<dbReference type="InterPro" id="IPR013046">
    <property type="entry name" value="GpV/Gp45"/>
</dbReference>
<dbReference type="AlphaFoldDB" id="A0A6A7N2J4"/>